<dbReference type="KEGG" id="lfi:LFML04_0697"/>
<evidence type="ECO:0000313" key="4">
    <source>
        <dbReference type="Proteomes" id="UP000006177"/>
    </source>
</evidence>
<dbReference type="AlphaFoldDB" id="J9ZB25"/>
<keyword evidence="2" id="KW-0231">Viral genome packaging</keyword>
<accession>J9ZB25</accession>
<keyword evidence="1" id="KW-1188">Viral release from host cell</keyword>
<dbReference type="Gene3D" id="1.10.10.1400">
    <property type="entry name" value="Terminase, small subunit, N-terminal DNA-binding domain, HTH motif"/>
    <property type="match status" value="1"/>
</dbReference>
<reference evidence="3 4" key="1">
    <citation type="journal article" date="2011" name="J. Microbiol.">
        <title>Complete genome of Leptospirillum ferriphilum ML-04 provides insight into its physiology and environmental adaptation.</title>
        <authorList>
            <person name="Mi S."/>
            <person name="Song J."/>
            <person name="Lin J."/>
            <person name="Che Y."/>
            <person name="Zheng H."/>
            <person name="Lin J."/>
        </authorList>
    </citation>
    <scope>NUCLEOTIDE SEQUENCE [LARGE SCALE GENOMIC DNA]</scope>
    <source>
        <strain evidence="3 4">ML-04</strain>
    </source>
</reference>
<dbReference type="InterPro" id="IPR005335">
    <property type="entry name" value="Terminase_ssu"/>
</dbReference>
<dbReference type="PANTHER" id="PTHR41328:SF2">
    <property type="entry name" value="TERMINASE SMALL SUBUNIT"/>
    <property type="match status" value="1"/>
</dbReference>
<dbReference type="PANTHER" id="PTHR41328">
    <property type="entry name" value="TERMINASE SMALL SUBUNIT-RELATED"/>
    <property type="match status" value="1"/>
</dbReference>
<dbReference type="EMBL" id="CP002919">
    <property type="protein sequence ID" value="AFS52932.1"/>
    <property type="molecule type" value="Genomic_DNA"/>
</dbReference>
<dbReference type="Proteomes" id="UP000006177">
    <property type="component" value="Chromosome"/>
</dbReference>
<dbReference type="Pfam" id="PF03592">
    <property type="entry name" value="Terminase_2"/>
    <property type="match status" value="1"/>
</dbReference>
<dbReference type="InterPro" id="IPR052404">
    <property type="entry name" value="SPP1-like_terminase"/>
</dbReference>
<dbReference type="RefSeq" id="WP_014960442.1">
    <property type="nucleotide sequence ID" value="NC_018649.1"/>
</dbReference>
<evidence type="ECO:0000313" key="3">
    <source>
        <dbReference type="EMBL" id="AFS52932.1"/>
    </source>
</evidence>
<dbReference type="HOGENOM" id="CLU_064914_2_1_0"/>
<evidence type="ECO:0000256" key="1">
    <source>
        <dbReference type="ARBA" id="ARBA00022612"/>
    </source>
</evidence>
<dbReference type="InterPro" id="IPR038713">
    <property type="entry name" value="Terminase_Gp1_N_sf"/>
</dbReference>
<name>J9ZB25_LEPFM</name>
<dbReference type="GO" id="GO:0051276">
    <property type="term" value="P:chromosome organization"/>
    <property type="evidence" value="ECO:0007669"/>
    <property type="project" value="InterPro"/>
</dbReference>
<proteinExistence type="predicted"/>
<dbReference type="STRING" id="1048260.LFML04_0697"/>
<protein>
    <submittedName>
        <fullName evidence="3">Phage terminase small subuni</fullName>
    </submittedName>
</protein>
<sequence>MKKPTGRKPNQLTPKQKRFVAEYLVDLNATQAYIRAGYCAKHADVAGPRLLGNVGVAKAIEEKQQKKLAKLEISAERLDQEAARLAFFDIRKLYRPDGTLIPINELDEDTARAIVGLDVSIVGSEEDGFSIIRKYKTASKEKGIELLYRRLGLLKDTPPTVAFNSNVLVIHTTEKDAENG</sequence>
<organism evidence="3 4">
    <name type="scientific">Leptospirillum ferriphilum (strain ML-04)</name>
    <dbReference type="NCBI Taxonomy" id="1048260"/>
    <lineage>
        <taxon>Bacteria</taxon>
        <taxon>Pseudomonadati</taxon>
        <taxon>Nitrospirota</taxon>
        <taxon>Nitrospiria</taxon>
        <taxon>Nitrospirales</taxon>
        <taxon>Nitrospiraceae</taxon>
        <taxon>Leptospirillum</taxon>
    </lineage>
</organism>
<gene>
    <name evidence="3" type="ordered locus">LFML04_0697</name>
</gene>
<evidence type="ECO:0000256" key="2">
    <source>
        <dbReference type="ARBA" id="ARBA00023219"/>
    </source>
</evidence>
<dbReference type="PATRIC" id="fig|1048260.3.peg.751"/>